<evidence type="ECO:0000256" key="1">
    <source>
        <dbReference type="SAM" id="Coils"/>
    </source>
</evidence>
<proteinExistence type="predicted"/>
<comment type="caution">
    <text evidence="3">The sequence shown here is derived from an EMBL/GenBank/DDBJ whole genome shotgun (WGS) entry which is preliminary data.</text>
</comment>
<name>A0AAI8ZU44_YERFR</name>
<keyword evidence="2" id="KW-0472">Membrane</keyword>
<dbReference type="Proteomes" id="UP000046784">
    <property type="component" value="Unassembled WGS sequence"/>
</dbReference>
<dbReference type="GO" id="GO:0005886">
    <property type="term" value="C:plasma membrane"/>
    <property type="evidence" value="ECO:0007669"/>
    <property type="project" value="TreeGrafter"/>
</dbReference>
<protein>
    <submittedName>
        <fullName evidence="3">Vi polysaccharide export inner membrane protein VexD</fullName>
    </submittedName>
</protein>
<sequence length="392" mass="44308">MMKPMLFEKVKLIWSVTENTLKHVRASYLNLSSVQCHLGKIMILAPMTLLTLYLLIFSQPRYLSESKIAIKQSNDVSGSNLNVGLLLGAGNPSSAEDALYLKEYINSPDILGVLDKQLNFRQAFGQSGWDFFYHLPRNATREQFLNYYRDRISVAYDDKTGLLTIGTQGFSAEFAQQFNQAILKESERFINEISHHIAREQLQFAENEMQAARVKLNSSKADLLSYQNSNNVLDPEAQALAATNLVNTLVSQRIQMEADLRNLMTYLREDAPQVVSAKNALKSLSTQIDNEKSKITAPDGHKLNRMAVDFEEIKARVLFDTDIYKLTLTSIEKTRVDAARKLKVLSVISSPQLPQEAKFPNRLYLLISWLLVCGLLFGTVKLLLAVIDDHKD</sequence>
<feature type="coiled-coil region" evidence="1">
    <location>
        <begin position="195"/>
        <end position="222"/>
    </location>
</feature>
<dbReference type="InterPro" id="IPR050445">
    <property type="entry name" value="Bact_polysacc_biosynth/exp"/>
</dbReference>
<dbReference type="PANTHER" id="PTHR32309">
    <property type="entry name" value="TYROSINE-PROTEIN KINASE"/>
    <property type="match status" value="1"/>
</dbReference>
<evidence type="ECO:0000256" key="2">
    <source>
        <dbReference type="SAM" id="Phobius"/>
    </source>
</evidence>
<evidence type="ECO:0000313" key="4">
    <source>
        <dbReference type="Proteomes" id="UP000046784"/>
    </source>
</evidence>
<dbReference type="EMBL" id="CGCB01000033">
    <property type="protein sequence ID" value="CFR11568.1"/>
    <property type="molecule type" value="Genomic_DNA"/>
</dbReference>
<gene>
    <name evidence="3" type="ORF">ERS008524_03685</name>
</gene>
<feature type="transmembrane region" description="Helical" evidence="2">
    <location>
        <begin position="363"/>
        <end position="387"/>
    </location>
</feature>
<keyword evidence="2" id="KW-1133">Transmembrane helix</keyword>
<dbReference type="PANTHER" id="PTHR32309:SF13">
    <property type="entry name" value="FERRIC ENTEROBACTIN TRANSPORT PROTEIN FEPE"/>
    <property type="match status" value="1"/>
</dbReference>
<accession>A0AAI8ZU44</accession>
<keyword evidence="1" id="KW-0175">Coiled coil</keyword>
<organism evidence="3 4">
    <name type="scientific">Yersinia frederiksenii</name>
    <dbReference type="NCBI Taxonomy" id="29484"/>
    <lineage>
        <taxon>Bacteria</taxon>
        <taxon>Pseudomonadati</taxon>
        <taxon>Pseudomonadota</taxon>
        <taxon>Gammaproteobacteria</taxon>
        <taxon>Enterobacterales</taxon>
        <taxon>Yersiniaceae</taxon>
        <taxon>Yersinia</taxon>
    </lineage>
</organism>
<evidence type="ECO:0000313" key="3">
    <source>
        <dbReference type="EMBL" id="CFR11568.1"/>
    </source>
</evidence>
<reference evidence="3 4" key="1">
    <citation type="submission" date="2015-03" db="EMBL/GenBank/DDBJ databases">
        <authorList>
            <consortium name="Pathogen Informatics"/>
            <person name="Murphy D."/>
        </authorList>
    </citation>
    <scope>NUCLEOTIDE SEQUENCE [LARGE SCALE GENOMIC DNA]</scope>
    <source>
        <strain evidence="3 4">3400/83</strain>
    </source>
</reference>
<dbReference type="AlphaFoldDB" id="A0AAI8ZU44"/>
<keyword evidence="2" id="KW-0812">Transmembrane</keyword>
<dbReference type="GO" id="GO:0004713">
    <property type="term" value="F:protein tyrosine kinase activity"/>
    <property type="evidence" value="ECO:0007669"/>
    <property type="project" value="TreeGrafter"/>
</dbReference>